<dbReference type="AlphaFoldDB" id="A0A1G7MS22"/>
<feature type="transmembrane region" description="Helical" evidence="1">
    <location>
        <begin position="150"/>
        <end position="177"/>
    </location>
</feature>
<feature type="transmembrane region" description="Helical" evidence="1">
    <location>
        <begin position="189"/>
        <end position="210"/>
    </location>
</feature>
<protein>
    <recommendedName>
        <fullName evidence="4">ABC-2 type transport system permease protein</fullName>
    </recommendedName>
</protein>
<evidence type="ECO:0008006" key="4">
    <source>
        <dbReference type="Google" id="ProtNLM"/>
    </source>
</evidence>
<feature type="transmembrane region" description="Helical" evidence="1">
    <location>
        <begin position="251"/>
        <end position="272"/>
    </location>
</feature>
<dbReference type="Proteomes" id="UP000199076">
    <property type="component" value="Unassembled WGS sequence"/>
</dbReference>
<feature type="transmembrane region" description="Helical" evidence="1">
    <location>
        <begin position="470"/>
        <end position="496"/>
    </location>
</feature>
<accession>A0A1G7MS22</accession>
<feature type="transmembrane region" description="Helical" evidence="1">
    <location>
        <begin position="396"/>
        <end position="419"/>
    </location>
</feature>
<keyword evidence="1" id="KW-0472">Membrane</keyword>
<dbReference type="RefSeq" id="WP_092692115.1">
    <property type="nucleotide sequence ID" value="NZ_FNBK01000008.1"/>
</dbReference>
<keyword evidence="3" id="KW-1185">Reference proteome</keyword>
<dbReference type="STRING" id="660518.SAMN05216218_10828"/>
<keyword evidence="1" id="KW-1133">Transmembrane helix</keyword>
<feature type="transmembrane region" description="Helical" evidence="1">
    <location>
        <begin position="348"/>
        <end position="368"/>
    </location>
</feature>
<sequence length="542" mass="56218">MAGQLATDLRHGVRIATVEVRRSVRAVLASRRQLMGIALLLVLFSPVLFSLLSGGYALGLRYRSGTDLPVVELLRPQIVAWIGSLAVVFGLRALERAGDADHADLLLTLVRPRAVVTGLVLAEYVRVVAVFGSPIVAAVAAFALGAGTPIMIPVAAVGVLPLLALGLTGGFTLGYLVRLGYRRLGWSNPSGAWASLLVAGVMILGVNVFAPSNPVELLESLAPLGAVPVGPYADLLLVASPVAVTVGTPSLVAAAIVLGAIPLLLAATWQLAPAVWYADPVTTDGTSVRARLSHAAMPAALAGRQVTRLVWWQWVRGVRAPAQFVHLTYFLFMAFPIAQLAVSNPRSSILPVFVAVLGAFLAGGSFGLNPLGAEGSMLPAVLTTPSPGRTLVRARILAGTLLWLPVTVLGVALAGWYSVLGPLNLAYVLVYTVVLTGFSSLLALGLGAFAPRFEAVRAFGGVEAPTPTTAALLGHSFLTTVVAVAGIAAVFVPVVVDAPVFAGGSARLVQVVGFLAWATLLALAAAGCYRYAVARLDGYTYE</sequence>
<feature type="transmembrane region" description="Helical" evidence="1">
    <location>
        <begin position="34"/>
        <end position="58"/>
    </location>
</feature>
<name>A0A1G7MS22_9EURY</name>
<feature type="transmembrane region" description="Helical" evidence="1">
    <location>
        <begin position="324"/>
        <end position="342"/>
    </location>
</feature>
<dbReference type="EMBL" id="FNBK01000008">
    <property type="protein sequence ID" value="SDF63899.1"/>
    <property type="molecule type" value="Genomic_DNA"/>
</dbReference>
<feature type="transmembrane region" description="Helical" evidence="1">
    <location>
        <begin position="425"/>
        <end position="449"/>
    </location>
</feature>
<feature type="transmembrane region" description="Helical" evidence="1">
    <location>
        <begin position="222"/>
        <end position="244"/>
    </location>
</feature>
<feature type="transmembrane region" description="Helical" evidence="1">
    <location>
        <begin position="78"/>
        <end position="94"/>
    </location>
</feature>
<evidence type="ECO:0000313" key="2">
    <source>
        <dbReference type="EMBL" id="SDF63899.1"/>
    </source>
</evidence>
<evidence type="ECO:0000256" key="1">
    <source>
        <dbReference type="SAM" id="Phobius"/>
    </source>
</evidence>
<feature type="transmembrane region" description="Helical" evidence="1">
    <location>
        <begin position="115"/>
        <end position="144"/>
    </location>
</feature>
<reference evidence="3" key="1">
    <citation type="submission" date="2016-10" db="EMBL/GenBank/DDBJ databases">
        <authorList>
            <person name="Varghese N."/>
            <person name="Submissions S."/>
        </authorList>
    </citation>
    <scope>NUCLEOTIDE SEQUENCE [LARGE SCALE GENOMIC DNA]</scope>
    <source>
        <strain evidence="3">IBRC-M 10760</strain>
    </source>
</reference>
<gene>
    <name evidence="2" type="ORF">SAMN05216218_10828</name>
</gene>
<dbReference type="OrthoDB" id="293659at2157"/>
<organism evidence="2 3">
    <name type="scientific">Halorientalis regularis</name>
    <dbReference type="NCBI Taxonomy" id="660518"/>
    <lineage>
        <taxon>Archaea</taxon>
        <taxon>Methanobacteriati</taxon>
        <taxon>Methanobacteriota</taxon>
        <taxon>Stenosarchaea group</taxon>
        <taxon>Halobacteria</taxon>
        <taxon>Halobacteriales</taxon>
        <taxon>Haloarculaceae</taxon>
        <taxon>Halorientalis</taxon>
    </lineage>
</organism>
<feature type="transmembrane region" description="Helical" evidence="1">
    <location>
        <begin position="508"/>
        <end position="529"/>
    </location>
</feature>
<proteinExistence type="predicted"/>
<evidence type="ECO:0000313" key="3">
    <source>
        <dbReference type="Proteomes" id="UP000199076"/>
    </source>
</evidence>
<keyword evidence="1" id="KW-0812">Transmembrane</keyword>